<dbReference type="AlphaFoldDB" id="A0A6P2BLW0"/>
<evidence type="ECO:0008006" key="4">
    <source>
        <dbReference type="Google" id="ProtNLM"/>
    </source>
</evidence>
<evidence type="ECO:0000256" key="1">
    <source>
        <dbReference type="SAM" id="SignalP"/>
    </source>
</evidence>
<feature type="signal peptide" evidence="1">
    <location>
        <begin position="1"/>
        <end position="25"/>
    </location>
</feature>
<organism evidence="2 3">
    <name type="scientific">Trebonia kvetii</name>
    <dbReference type="NCBI Taxonomy" id="2480626"/>
    <lineage>
        <taxon>Bacteria</taxon>
        <taxon>Bacillati</taxon>
        <taxon>Actinomycetota</taxon>
        <taxon>Actinomycetes</taxon>
        <taxon>Streptosporangiales</taxon>
        <taxon>Treboniaceae</taxon>
        <taxon>Trebonia</taxon>
    </lineage>
</organism>
<evidence type="ECO:0000313" key="3">
    <source>
        <dbReference type="Proteomes" id="UP000460272"/>
    </source>
</evidence>
<evidence type="ECO:0000313" key="2">
    <source>
        <dbReference type="EMBL" id="TVZ00049.1"/>
    </source>
</evidence>
<accession>A0A6P2BLW0</accession>
<dbReference type="InterPro" id="IPR011044">
    <property type="entry name" value="Quino_amine_DH_bsu"/>
</dbReference>
<dbReference type="SUPFAM" id="SSF50969">
    <property type="entry name" value="YVTN repeat-like/Quinoprotein amine dehydrogenase"/>
    <property type="match status" value="1"/>
</dbReference>
<dbReference type="Proteomes" id="UP000460272">
    <property type="component" value="Unassembled WGS sequence"/>
</dbReference>
<protein>
    <recommendedName>
        <fullName evidence="4">Ig-like domain repeat protein</fullName>
    </recommendedName>
</protein>
<proteinExistence type="predicted"/>
<dbReference type="OrthoDB" id="4332189at2"/>
<reference evidence="2 3" key="1">
    <citation type="submission" date="2018-11" db="EMBL/GenBank/DDBJ databases">
        <title>Trebonia kvetii gen.nov., sp.nov., a novel acidophilic actinobacterium, and proposal of the new actinobacterial family Treboniaceae fam. nov.</title>
        <authorList>
            <person name="Rapoport D."/>
            <person name="Sagova-Mareckova M."/>
            <person name="Sedlacek I."/>
            <person name="Provaznik J."/>
            <person name="Kralova S."/>
            <person name="Pavlinic D."/>
            <person name="Benes V."/>
            <person name="Kopecky J."/>
        </authorList>
    </citation>
    <scope>NUCLEOTIDE SEQUENCE [LARGE SCALE GENOMIC DNA]</scope>
    <source>
        <strain evidence="2 3">15Tr583</strain>
    </source>
</reference>
<dbReference type="PROSITE" id="PS50194">
    <property type="entry name" value="FILAMIN_REPEAT"/>
    <property type="match status" value="1"/>
</dbReference>
<name>A0A6P2BLW0_9ACTN</name>
<dbReference type="InterPro" id="IPR017868">
    <property type="entry name" value="Filamin/ABP280_repeat-like"/>
</dbReference>
<comment type="caution">
    <text evidence="2">The sequence shown here is derived from an EMBL/GenBank/DDBJ whole genome shotgun (WGS) entry which is preliminary data.</text>
</comment>
<dbReference type="RefSeq" id="WP_145861582.1">
    <property type="nucleotide sequence ID" value="NZ_RPFW01000010.1"/>
</dbReference>
<sequence>MRRTAILAAFALAAAALSAVVPVSAARSDTTVLIPLISHYYKMVVDSTHDHVFISATNAGILVTDFSGQTVTVIGADGRGMTLSPDGSTLYATNGWDVDAFSTATLEQTATAEAVAVQSGTLWVSYEGNAASQAIGDFDLSAADPAFETQPSMGSWTGAPLIAADPSDTGNVLVVVANDADPTSVVSFDTSQDPPTVRVKTAKLLTGAGADCAVVQDLAVLPGGARFIPVCGDTAPPVPTPTAEWAYSTADLSVQGTYGPVPYPDSVAIASGTGLVAAGGEGRPQGPYIFTPGTATAVNLLGDDGMPGGLALSAGGSKLFSVTTGSYATPELLIYDNPAVSRSALTLTSTSVSAAYGSPVKLGGSLMFGDTAPAAGTVISVSRSGPDGTKTLTAATNGDGSFTLTDTPPATGSYSYAFSYAGNSSATTAQAGADVTVTKAAPVLTLSVSPKTATYRPVLHISVHLGTANGDRTVSVYAKPSGAARTLVARGAVNSAGNLILSYPAAHTTTFSAAFAGDAEYPAKTVTVTAWVNARVTEKVSGYYASKRIGSVVYRLYHHTARVNVAVSVAPNKQGECVKLEVQEFSKGQWRASHVTGCAKLGTKSTAGVSVALSHDALGVHYRIRGDYLHGSDITNLSAESGWQYFVVAK</sequence>
<gene>
    <name evidence="2" type="ORF">EAS64_38925</name>
</gene>
<keyword evidence="1" id="KW-0732">Signal</keyword>
<feature type="chain" id="PRO_5026704345" description="Ig-like domain repeat protein" evidence="1">
    <location>
        <begin position="26"/>
        <end position="650"/>
    </location>
</feature>
<keyword evidence="3" id="KW-1185">Reference proteome</keyword>
<dbReference type="EMBL" id="RPFW01000010">
    <property type="protein sequence ID" value="TVZ00049.1"/>
    <property type="molecule type" value="Genomic_DNA"/>
</dbReference>